<dbReference type="AlphaFoldDB" id="A0A1V9ZZ81"/>
<dbReference type="CDD" id="cd06133">
    <property type="entry name" value="ERI-1_3'hExo_like"/>
    <property type="match status" value="1"/>
</dbReference>
<reference evidence="5 6" key="1">
    <citation type="journal article" date="2014" name="Genome Biol. Evol.">
        <title>The secreted proteins of Achlya hypogyna and Thraustotheca clavata identify the ancestral oomycete secretome and reveal gene acquisitions by horizontal gene transfer.</title>
        <authorList>
            <person name="Misner I."/>
            <person name="Blouin N."/>
            <person name="Leonard G."/>
            <person name="Richards T.A."/>
            <person name="Lane C.E."/>
        </authorList>
    </citation>
    <scope>NUCLEOTIDE SEQUENCE [LARGE SCALE GENOMIC DNA]</scope>
    <source>
        <strain evidence="5 6">ATCC 34112</strain>
    </source>
</reference>
<proteinExistence type="predicted"/>
<name>A0A1V9ZZ81_9STRA</name>
<evidence type="ECO:0000256" key="2">
    <source>
        <dbReference type="ARBA" id="ARBA00022801"/>
    </source>
</evidence>
<dbReference type="PANTHER" id="PTHR23044">
    <property type="entry name" value="3'-5' EXONUCLEASE ERI1-RELATED"/>
    <property type="match status" value="1"/>
</dbReference>
<dbReference type="Gene3D" id="3.30.420.10">
    <property type="entry name" value="Ribonuclease H-like superfamily/Ribonuclease H"/>
    <property type="match status" value="1"/>
</dbReference>
<evidence type="ECO:0000313" key="5">
    <source>
        <dbReference type="EMBL" id="OQS03343.1"/>
    </source>
</evidence>
<sequence>MVYRYLLVLDFEATCSESMPRNEMEIIEFPIVVIDTQTKEVIDEFHSYVKPVLNGGKLEPFCIELTGIAQDVVDNALPFEQVYTAAQAFAAPYLTNGIFVTCGDWDLKTMLPTQCAHNNLSIPSDYQRWVNIKFAFKAWRGQRVRGMTEMLNALGLPLIGRHHSGIDDTRNIAAIAIQMLHGGWKFRQTNLPKPRKARKKLH</sequence>
<keyword evidence="3 5" id="KW-0269">Exonuclease</keyword>
<evidence type="ECO:0000256" key="1">
    <source>
        <dbReference type="ARBA" id="ARBA00022722"/>
    </source>
</evidence>
<evidence type="ECO:0000256" key="3">
    <source>
        <dbReference type="ARBA" id="ARBA00022839"/>
    </source>
</evidence>
<comment type="caution">
    <text evidence="5">The sequence shown here is derived from an EMBL/GenBank/DDBJ whole genome shotgun (WGS) entry which is preliminary data.</text>
</comment>
<dbReference type="OrthoDB" id="448399at2759"/>
<dbReference type="SUPFAM" id="SSF53098">
    <property type="entry name" value="Ribonuclease H-like"/>
    <property type="match status" value="1"/>
</dbReference>
<evidence type="ECO:0000259" key="4">
    <source>
        <dbReference type="SMART" id="SM00479"/>
    </source>
</evidence>
<accession>A0A1V9ZZ81</accession>
<keyword evidence="6" id="KW-1185">Reference proteome</keyword>
<dbReference type="InterPro" id="IPR012337">
    <property type="entry name" value="RNaseH-like_sf"/>
</dbReference>
<dbReference type="EMBL" id="JNBS01000930">
    <property type="protein sequence ID" value="OQS03343.1"/>
    <property type="molecule type" value="Genomic_DNA"/>
</dbReference>
<dbReference type="InterPro" id="IPR036397">
    <property type="entry name" value="RNaseH_sf"/>
</dbReference>
<evidence type="ECO:0000313" key="6">
    <source>
        <dbReference type="Proteomes" id="UP000243217"/>
    </source>
</evidence>
<dbReference type="InterPro" id="IPR013520">
    <property type="entry name" value="Ribonucl_H"/>
</dbReference>
<dbReference type="Proteomes" id="UP000243217">
    <property type="component" value="Unassembled WGS sequence"/>
</dbReference>
<keyword evidence="2" id="KW-0378">Hydrolase</keyword>
<dbReference type="PANTHER" id="PTHR23044:SF61">
    <property type="entry name" value="3'-5' EXORIBONUCLEASE 1-RELATED"/>
    <property type="match status" value="1"/>
</dbReference>
<dbReference type="STRING" id="74557.A0A1V9ZZ81"/>
<dbReference type="InterPro" id="IPR051274">
    <property type="entry name" value="3-5_Exoribonuclease"/>
</dbReference>
<feature type="domain" description="Exonuclease" evidence="4">
    <location>
        <begin position="5"/>
        <end position="185"/>
    </location>
</feature>
<organism evidence="5 6">
    <name type="scientific">Thraustotheca clavata</name>
    <dbReference type="NCBI Taxonomy" id="74557"/>
    <lineage>
        <taxon>Eukaryota</taxon>
        <taxon>Sar</taxon>
        <taxon>Stramenopiles</taxon>
        <taxon>Oomycota</taxon>
        <taxon>Saprolegniomycetes</taxon>
        <taxon>Saprolegniales</taxon>
        <taxon>Achlyaceae</taxon>
        <taxon>Thraustotheca</taxon>
    </lineage>
</organism>
<protein>
    <submittedName>
        <fullName evidence="5">Exonuclease III protein</fullName>
    </submittedName>
</protein>
<dbReference type="InterPro" id="IPR047201">
    <property type="entry name" value="ERI-1_3'hExo-like"/>
</dbReference>
<gene>
    <name evidence="5" type="ORF">THRCLA_04366</name>
</gene>
<dbReference type="SMART" id="SM00479">
    <property type="entry name" value="EXOIII"/>
    <property type="match status" value="1"/>
</dbReference>
<keyword evidence="1" id="KW-0540">Nuclease</keyword>
<dbReference type="GO" id="GO:0000175">
    <property type="term" value="F:3'-5'-RNA exonuclease activity"/>
    <property type="evidence" value="ECO:0007669"/>
    <property type="project" value="InterPro"/>
</dbReference>
<dbReference type="GO" id="GO:0003676">
    <property type="term" value="F:nucleic acid binding"/>
    <property type="evidence" value="ECO:0007669"/>
    <property type="project" value="InterPro"/>
</dbReference>
<dbReference type="Pfam" id="PF00929">
    <property type="entry name" value="RNase_T"/>
    <property type="match status" value="1"/>
</dbReference>